<dbReference type="RefSeq" id="WP_114604690.1">
    <property type="nucleotide sequence ID" value="NZ_CP031147.1"/>
</dbReference>
<dbReference type="KEGG" id="haq:DU484_00020"/>
<name>A0A345E844_9EURY</name>
<proteinExistence type="predicted"/>
<organism evidence="1 2">
    <name type="scientific">Haloplanus rubicundus</name>
    <dbReference type="NCBI Taxonomy" id="1547898"/>
    <lineage>
        <taxon>Archaea</taxon>
        <taxon>Methanobacteriati</taxon>
        <taxon>Methanobacteriota</taxon>
        <taxon>Stenosarchaea group</taxon>
        <taxon>Halobacteria</taxon>
        <taxon>Halobacteriales</taxon>
        <taxon>Haloferacaceae</taxon>
        <taxon>Haloplanus</taxon>
    </lineage>
</organism>
<accession>A0A345E844</accession>
<evidence type="ECO:0000313" key="2">
    <source>
        <dbReference type="Proteomes" id="UP000252985"/>
    </source>
</evidence>
<dbReference type="GeneID" id="37285316"/>
<dbReference type="AlphaFoldDB" id="A0A345E844"/>
<dbReference type="Pfam" id="PF19663">
    <property type="entry name" value="DUF6166"/>
    <property type="match status" value="1"/>
</dbReference>
<reference evidence="1 2" key="1">
    <citation type="submission" date="2018-07" db="EMBL/GenBank/DDBJ databases">
        <title>Genome sequences of Haloplanus sp. CBA1112.</title>
        <authorList>
            <person name="Kim Y.B."/>
            <person name="Roh S.W."/>
        </authorList>
    </citation>
    <scope>NUCLEOTIDE SEQUENCE [LARGE SCALE GENOMIC DNA]</scope>
    <source>
        <strain evidence="1 2">CBA1112</strain>
        <plasmid evidence="2">pcba1112-01</plasmid>
    </source>
</reference>
<keyword evidence="1" id="KW-0614">Plasmid</keyword>
<geneLocation type="plasmid" evidence="2">
    <name>pcba1112-01</name>
</geneLocation>
<protein>
    <submittedName>
        <fullName evidence="1">Uncharacterized protein</fullName>
    </submittedName>
</protein>
<gene>
    <name evidence="1" type="ORF">DU484_00020</name>
</gene>
<dbReference type="EMBL" id="CP031147">
    <property type="protein sequence ID" value="AXG08366.1"/>
    <property type="molecule type" value="Genomic_DNA"/>
</dbReference>
<sequence length="268" mass="30204">MSTNYRRSTHRARRYRGERTVGGCLVYAGDDILDKHLFVHPVSPGGFDWGPDADDDRACQLAIALLAPKFGLEVAVDDYHLFATNFVKRELTGDTWTVRSQDLKADGLRTKFAHREYPENTAPSPSDVDIETADIDGLTYAEEIALARRYDDILWKKGNRRGNLRRLQKIHAGALDPADEPVSKQWIATHLGLTAAAKRALAEKFKTMGELAGWVLYATTLSDLEHIGETTAERLRSRRDVFIRWFGGEEYIPRCDDDQQTLSGQPGR</sequence>
<dbReference type="Proteomes" id="UP000252985">
    <property type="component" value="Plasmid pCBA1112-01"/>
</dbReference>
<evidence type="ECO:0000313" key="1">
    <source>
        <dbReference type="EMBL" id="AXG08366.1"/>
    </source>
</evidence>
<dbReference type="InterPro" id="IPR046164">
    <property type="entry name" value="DUF6166"/>
</dbReference>